<dbReference type="RefSeq" id="WP_189349646.1">
    <property type="nucleotide sequence ID" value="NZ_BMXK01000006.1"/>
</dbReference>
<dbReference type="InterPro" id="IPR025420">
    <property type="entry name" value="DUF4143"/>
</dbReference>
<proteinExistence type="predicted"/>
<dbReference type="InterPro" id="IPR041682">
    <property type="entry name" value="AAA_14"/>
</dbReference>
<feature type="domain" description="DUF4143" evidence="2">
    <location>
        <begin position="204"/>
        <end position="371"/>
    </location>
</feature>
<dbReference type="EMBL" id="BMXK01000006">
    <property type="protein sequence ID" value="GHD06336.1"/>
    <property type="molecule type" value="Genomic_DNA"/>
</dbReference>
<organism evidence="3 4">
    <name type="scientific">Zhihengliuella salsuginis</name>
    <dbReference type="NCBI Taxonomy" id="578222"/>
    <lineage>
        <taxon>Bacteria</taxon>
        <taxon>Bacillati</taxon>
        <taxon>Actinomycetota</taxon>
        <taxon>Actinomycetes</taxon>
        <taxon>Micrococcales</taxon>
        <taxon>Micrococcaceae</taxon>
        <taxon>Zhihengliuella</taxon>
    </lineage>
</organism>
<dbReference type="PANTHER" id="PTHR43566:SF2">
    <property type="entry name" value="DUF4143 DOMAIN-CONTAINING PROTEIN"/>
    <property type="match status" value="1"/>
</dbReference>
<evidence type="ECO:0000259" key="1">
    <source>
        <dbReference type="Pfam" id="PF13173"/>
    </source>
</evidence>
<feature type="domain" description="AAA" evidence="1">
    <location>
        <begin position="21"/>
        <end position="130"/>
    </location>
</feature>
<evidence type="ECO:0000313" key="3">
    <source>
        <dbReference type="EMBL" id="GHD06336.1"/>
    </source>
</evidence>
<comment type="caution">
    <text evidence="3">The sequence shown here is derived from an EMBL/GenBank/DDBJ whole genome shotgun (WGS) entry which is preliminary data.</text>
</comment>
<evidence type="ECO:0000313" key="4">
    <source>
        <dbReference type="Proteomes" id="UP000642819"/>
    </source>
</evidence>
<protein>
    <submittedName>
        <fullName evidence="3">ATPase AAA</fullName>
    </submittedName>
</protein>
<dbReference type="Proteomes" id="UP000642819">
    <property type="component" value="Unassembled WGS sequence"/>
</dbReference>
<name>A0ABQ3GJ19_9MICC</name>
<reference evidence="4" key="1">
    <citation type="journal article" date="2019" name="Int. J. Syst. Evol. Microbiol.">
        <title>The Global Catalogue of Microorganisms (GCM) 10K type strain sequencing project: providing services to taxonomists for standard genome sequencing and annotation.</title>
        <authorList>
            <consortium name="The Broad Institute Genomics Platform"/>
            <consortium name="The Broad Institute Genome Sequencing Center for Infectious Disease"/>
            <person name="Wu L."/>
            <person name="Ma J."/>
        </authorList>
    </citation>
    <scope>NUCLEOTIDE SEQUENCE [LARGE SCALE GENOMIC DNA]</scope>
    <source>
        <strain evidence="4">KCTC 19466</strain>
    </source>
</reference>
<keyword evidence="4" id="KW-1185">Reference proteome</keyword>
<accession>A0ABQ3GJ19</accession>
<gene>
    <name evidence="3" type="ORF">GCM10008096_16220</name>
</gene>
<dbReference type="PANTHER" id="PTHR43566">
    <property type="entry name" value="CONSERVED PROTEIN"/>
    <property type="match status" value="1"/>
</dbReference>
<dbReference type="Pfam" id="PF13173">
    <property type="entry name" value="AAA_14"/>
    <property type="match status" value="1"/>
</dbReference>
<dbReference type="Pfam" id="PF13635">
    <property type="entry name" value="DUF4143"/>
    <property type="match status" value="1"/>
</dbReference>
<evidence type="ECO:0000259" key="2">
    <source>
        <dbReference type="Pfam" id="PF13635"/>
    </source>
</evidence>
<sequence length="423" mass="46000">MTYQRRIVDDILDELFPHLDAVALEGAKAVGKTETARQRARTVLALDDELTRESVSMRPRTIRELETPVLIDEWQLVPSTWDSVRRAVDDGAAGEGFLLAGSAEAPSAARIHTGAGRIVSLRMRPLSFAERGLEIPVVSLRALLGRTAGETDGRSSVELEDYAREIIVSGFPGLRGLPPRARRIQLESYIERIVARELPENGMNVRKPASIRSWLAAYGAATATTASYSGILDAATPAEQDKPSRITVGHYRDYLTRVFVLEPLEAWTPALTPLKRLTQAPKHHLVDPSLAAHLVGIEEAGLLTGEGGRAGAGAGLWLGALFESLVTQAVRVYADSAEARVYHLRTKSTEREIDLIVEGHDRSVVAIEVKLAGTVGDTDVRHLHWLESQIGDRLAAKVVVTTGPVAYQREDGVHVVPLSLLGP</sequence>